<dbReference type="Pfam" id="PF02653">
    <property type="entry name" value="BPD_transp_2"/>
    <property type="match status" value="1"/>
</dbReference>
<evidence type="ECO:0000256" key="2">
    <source>
        <dbReference type="ARBA" id="ARBA00022475"/>
    </source>
</evidence>
<evidence type="ECO:0000256" key="6">
    <source>
        <dbReference type="SAM" id="Phobius"/>
    </source>
</evidence>
<feature type="transmembrane region" description="Helical" evidence="6">
    <location>
        <begin position="196"/>
        <end position="217"/>
    </location>
</feature>
<evidence type="ECO:0000256" key="3">
    <source>
        <dbReference type="ARBA" id="ARBA00022692"/>
    </source>
</evidence>
<name>A0ABV7L9P2_9PROT</name>
<feature type="transmembrane region" description="Helical" evidence="6">
    <location>
        <begin position="149"/>
        <end position="167"/>
    </location>
</feature>
<feature type="transmembrane region" description="Helical" evidence="6">
    <location>
        <begin position="70"/>
        <end position="92"/>
    </location>
</feature>
<evidence type="ECO:0000256" key="1">
    <source>
        <dbReference type="ARBA" id="ARBA00004651"/>
    </source>
</evidence>
<protein>
    <submittedName>
        <fullName evidence="7">ABC transporter permease</fullName>
    </submittedName>
</protein>
<keyword evidence="3 6" id="KW-0812">Transmembrane</keyword>
<feature type="transmembrane region" description="Helical" evidence="6">
    <location>
        <begin position="273"/>
        <end position="295"/>
    </location>
</feature>
<keyword evidence="4 6" id="KW-1133">Transmembrane helix</keyword>
<feature type="transmembrane region" description="Helical" evidence="6">
    <location>
        <begin position="99"/>
        <end position="117"/>
    </location>
</feature>
<comment type="subcellular location">
    <subcellularLocation>
        <location evidence="1">Cell membrane</location>
        <topology evidence="1">Multi-pass membrane protein</topology>
    </subcellularLocation>
</comment>
<dbReference type="RefSeq" id="WP_379906426.1">
    <property type="nucleotide sequence ID" value="NZ_JBHRTR010000054.1"/>
</dbReference>
<keyword evidence="8" id="KW-1185">Reference proteome</keyword>
<evidence type="ECO:0000313" key="7">
    <source>
        <dbReference type="EMBL" id="MFC3230957.1"/>
    </source>
</evidence>
<evidence type="ECO:0000256" key="4">
    <source>
        <dbReference type="ARBA" id="ARBA00022989"/>
    </source>
</evidence>
<proteinExistence type="predicted"/>
<evidence type="ECO:0000313" key="8">
    <source>
        <dbReference type="Proteomes" id="UP001595528"/>
    </source>
</evidence>
<dbReference type="Proteomes" id="UP001595528">
    <property type="component" value="Unassembled WGS sequence"/>
</dbReference>
<gene>
    <name evidence="7" type="ORF">ACFOGJ_27170</name>
</gene>
<keyword evidence="2" id="KW-1003">Cell membrane</keyword>
<keyword evidence="5 6" id="KW-0472">Membrane</keyword>
<feature type="transmembrane region" description="Helical" evidence="6">
    <location>
        <begin position="248"/>
        <end position="267"/>
    </location>
</feature>
<sequence>MEAAAADAGWLAVLGAWLAATLRSATPLLFALSGETLVQRTAVINLGTEGQLLAGACGGFAVAAWTGDPLAAIAAGALAGMLLSAIHAGLCLGLGANQIGSGIAVWMLGLGLTSYFGRDLVGAQVAGFGPLLPDAATGFAPLDLLLRQLGPATLAALLLPLALGLWLRRAHAGLRWQAVGESFDAARALGIRPGMVQLQAVLLGGLLSGIGGAILSVDYTQTWANDISKGLGLVAVGLVIAARWNPWLVLPVALLFGGTDAAVLRLQAAGVEISSYLLACLPYLLCLGVVVLGYLRQSASGGMPAELRRVFR</sequence>
<comment type="caution">
    <text evidence="7">The sequence shown here is derived from an EMBL/GenBank/DDBJ whole genome shotgun (WGS) entry which is preliminary data.</text>
</comment>
<evidence type="ECO:0000256" key="5">
    <source>
        <dbReference type="ARBA" id="ARBA00023136"/>
    </source>
</evidence>
<dbReference type="EMBL" id="JBHRTR010000054">
    <property type="protein sequence ID" value="MFC3230957.1"/>
    <property type="molecule type" value="Genomic_DNA"/>
</dbReference>
<dbReference type="InterPro" id="IPR001851">
    <property type="entry name" value="ABC_transp_permease"/>
</dbReference>
<dbReference type="PANTHER" id="PTHR43370">
    <property type="entry name" value="SUGAR ABC TRANSPORTER INTEGRAL MEMBRANE PROTEIN-RELATED"/>
    <property type="match status" value="1"/>
</dbReference>
<reference evidence="8" key="1">
    <citation type="journal article" date="2019" name="Int. J. Syst. Evol. Microbiol.">
        <title>The Global Catalogue of Microorganisms (GCM) 10K type strain sequencing project: providing services to taxonomists for standard genome sequencing and annotation.</title>
        <authorList>
            <consortium name="The Broad Institute Genomics Platform"/>
            <consortium name="The Broad Institute Genome Sequencing Center for Infectious Disease"/>
            <person name="Wu L."/>
            <person name="Ma J."/>
        </authorList>
    </citation>
    <scope>NUCLEOTIDE SEQUENCE [LARGE SCALE GENOMIC DNA]</scope>
    <source>
        <strain evidence="8">KCTC 42964</strain>
    </source>
</reference>
<organism evidence="7 8">
    <name type="scientific">Marinibaculum pumilum</name>
    <dbReference type="NCBI Taxonomy" id="1766165"/>
    <lineage>
        <taxon>Bacteria</taxon>
        <taxon>Pseudomonadati</taxon>
        <taxon>Pseudomonadota</taxon>
        <taxon>Alphaproteobacteria</taxon>
        <taxon>Rhodospirillales</taxon>
        <taxon>Rhodospirillaceae</taxon>
        <taxon>Marinibaculum</taxon>
    </lineage>
</organism>
<accession>A0ABV7L9P2</accession>
<dbReference type="CDD" id="cd06580">
    <property type="entry name" value="TM_PBP1_transp_TpRbsC_like"/>
    <property type="match status" value="1"/>
</dbReference>
<dbReference type="PANTHER" id="PTHR43370:SF2">
    <property type="entry name" value="ABC TRANSPORTER PERMEASE PROTEIN"/>
    <property type="match status" value="1"/>
</dbReference>